<protein>
    <submittedName>
        <fullName evidence="2">PDZ domain-containing protein</fullName>
    </submittedName>
</protein>
<accession>A0A972JJZ9</accession>
<dbReference type="Gene3D" id="2.30.42.10">
    <property type="match status" value="1"/>
</dbReference>
<organism evidence="2 3">
    <name type="scientific">Shewanella salipaludis</name>
    <dbReference type="NCBI Taxonomy" id="2723052"/>
    <lineage>
        <taxon>Bacteria</taxon>
        <taxon>Pseudomonadati</taxon>
        <taxon>Pseudomonadota</taxon>
        <taxon>Gammaproteobacteria</taxon>
        <taxon>Alteromonadales</taxon>
        <taxon>Shewanellaceae</taxon>
        <taxon>Shewanella</taxon>
    </lineage>
</organism>
<sequence>MKIFKLLIVLISVTSFAVLAKEPIKIGILSDIETEGFFSSTLTSFTIQKVTPNSPAEKAGIIAGQKIIAIENCHIPGCATSEAKKLMKKESGETLNLLLENKDGSHVPVKVAFNAG</sequence>
<dbReference type="EMBL" id="JAAXYH010000001">
    <property type="protein sequence ID" value="NMH63817.1"/>
    <property type="molecule type" value="Genomic_DNA"/>
</dbReference>
<proteinExistence type="predicted"/>
<evidence type="ECO:0000259" key="1">
    <source>
        <dbReference type="SMART" id="SM00228"/>
    </source>
</evidence>
<evidence type="ECO:0000313" key="2">
    <source>
        <dbReference type="EMBL" id="NMH63817.1"/>
    </source>
</evidence>
<dbReference type="InterPro" id="IPR001478">
    <property type="entry name" value="PDZ"/>
</dbReference>
<dbReference type="Proteomes" id="UP000737113">
    <property type="component" value="Unassembled WGS sequence"/>
</dbReference>
<name>A0A972JJZ9_9GAMM</name>
<dbReference type="InterPro" id="IPR036034">
    <property type="entry name" value="PDZ_sf"/>
</dbReference>
<reference evidence="2" key="1">
    <citation type="submission" date="2020-04" db="EMBL/GenBank/DDBJ databases">
        <title>Description of Shewanella salipaludis sp. nov., isolated from a salt marsh.</title>
        <authorList>
            <person name="Park S."/>
            <person name="Yoon J.-H."/>
        </authorList>
    </citation>
    <scope>NUCLEOTIDE SEQUENCE</scope>
    <source>
        <strain evidence="2">SHSM-M6</strain>
    </source>
</reference>
<evidence type="ECO:0000313" key="3">
    <source>
        <dbReference type="Proteomes" id="UP000737113"/>
    </source>
</evidence>
<comment type="caution">
    <text evidence="2">The sequence shown here is derived from an EMBL/GenBank/DDBJ whole genome shotgun (WGS) entry which is preliminary data.</text>
</comment>
<keyword evidence="3" id="KW-1185">Reference proteome</keyword>
<dbReference type="Pfam" id="PF00595">
    <property type="entry name" value="PDZ"/>
    <property type="match status" value="1"/>
</dbReference>
<gene>
    <name evidence="2" type="ORF">HC757_01265</name>
</gene>
<dbReference type="SUPFAM" id="SSF50156">
    <property type="entry name" value="PDZ domain-like"/>
    <property type="match status" value="1"/>
</dbReference>
<dbReference type="AlphaFoldDB" id="A0A972JJZ9"/>
<dbReference type="SMART" id="SM00228">
    <property type="entry name" value="PDZ"/>
    <property type="match status" value="1"/>
</dbReference>
<feature type="domain" description="PDZ" evidence="1">
    <location>
        <begin position="33"/>
        <end position="103"/>
    </location>
</feature>
<dbReference type="RefSeq" id="WP_169562442.1">
    <property type="nucleotide sequence ID" value="NZ_JAAXYH010000001.1"/>
</dbReference>